<name>A0A1Y1WCP5_9FUNG</name>
<dbReference type="SUPFAM" id="SSF53955">
    <property type="entry name" value="Lysozyme-like"/>
    <property type="match status" value="1"/>
</dbReference>
<dbReference type="GO" id="GO:0006952">
    <property type="term" value="P:defense response"/>
    <property type="evidence" value="ECO:0007669"/>
    <property type="project" value="UniProtKB-KW"/>
</dbReference>
<dbReference type="Gene3D" id="1.10.530.10">
    <property type="match status" value="1"/>
</dbReference>
<evidence type="ECO:0000256" key="2">
    <source>
        <dbReference type="ARBA" id="ARBA00023157"/>
    </source>
</evidence>
<dbReference type="Proteomes" id="UP000193922">
    <property type="component" value="Unassembled WGS sequence"/>
</dbReference>
<sequence>MAFPNGSYDPNKTVYFGRGYLQLTWAYNYGPASLDLLGNLDLLIHPERVANEPDLSWGTAFWYWKAKLHSAAGVTKGQFGASINAINGDLECSKVNNESAKSRLEIYKKLLGKYAPTIKVDTAGCKGLERL</sequence>
<dbReference type="GO" id="GO:0004568">
    <property type="term" value="F:chitinase activity"/>
    <property type="evidence" value="ECO:0007669"/>
    <property type="project" value="InterPro"/>
</dbReference>
<dbReference type="EMBL" id="MCFD01000004">
    <property type="protein sequence ID" value="ORX71313.1"/>
    <property type="molecule type" value="Genomic_DNA"/>
</dbReference>
<dbReference type="InterPro" id="IPR023346">
    <property type="entry name" value="Lysozyme-like_dom_sf"/>
</dbReference>
<dbReference type="Pfam" id="PF00182">
    <property type="entry name" value="Glyco_hydro_19"/>
    <property type="match status" value="1"/>
</dbReference>
<accession>A0A1Y1WCP5</accession>
<gene>
    <name evidence="4" type="ORF">DL89DRAFT_123223</name>
</gene>
<evidence type="ECO:0000313" key="5">
    <source>
        <dbReference type="Proteomes" id="UP000193922"/>
    </source>
</evidence>
<dbReference type="RefSeq" id="XP_040744828.1">
    <property type="nucleotide sequence ID" value="XM_040883235.1"/>
</dbReference>
<dbReference type="CDD" id="cd00325">
    <property type="entry name" value="chitinase_GH19"/>
    <property type="match status" value="1"/>
</dbReference>
<keyword evidence="1" id="KW-0611">Plant defense</keyword>
<reference evidence="4 5" key="1">
    <citation type="submission" date="2016-07" db="EMBL/GenBank/DDBJ databases">
        <title>Pervasive Adenine N6-methylation of Active Genes in Fungi.</title>
        <authorList>
            <consortium name="DOE Joint Genome Institute"/>
            <person name="Mondo S.J."/>
            <person name="Dannebaum R.O."/>
            <person name="Kuo R.C."/>
            <person name="Labutti K."/>
            <person name="Haridas S."/>
            <person name="Kuo A."/>
            <person name="Salamov A."/>
            <person name="Ahrendt S.R."/>
            <person name="Lipzen A."/>
            <person name="Sullivan W."/>
            <person name="Andreopoulos W.B."/>
            <person name="Clum A."/>
            <person name="Lindquist E."/>
            <person name="Daum C."/>
            <person name="Ramamoorthy G.K."/>
            <person name="Gryganskyi A."/>
            <person name="Culley D."/>
            <person name="Magnuson J.K."/>
            <person name="James T.Y."/>
            <person name="O'Malley M.A."/>
            <person name="Stajich J.E."/>
            <person name="Spatafora J.W."/>
            <person name="Visel A."/>
            <person name="Grigoriev I.V."/>
        </authorList>
    </citation>
    <scope>NUCLEOTIDE SEQUENCE [LARGE SCALE GENOMIC DNA]</scope>
    <source>
        <strain evidence="4 5">ATCC 12442</strain>
    </source>
</reference>
<keyword evidence="5" id="KW-1185">Reference proteome</keyword>
<dbReference type="GO" id="GO:0016998">
    <property type="term" value="P:cell wall macromolecule catabolic process"/>
    <property type="evidence" value="ECO:0007669"/>
    <property type="project" value="InterPro"/>
</dbReference>
<dbReference type="AlphaFoldDB" id="A0A1Y1WCP5"/>
<dbReference type="OrthoDB" id="5985073at2759"/>
<evidence type="ECO:0000259" key="3">
    <source>
        <dbReference type="Pfam" id="PF00182"/>
    </source>
</evidence>
<dbReference type="GO" id="GO:0006032">
    <property type="term" value="P:chitin catabolic process"/>
    <property type="evidence" value="ECO:0007669"/>
    <property type="project" value="InterPro"/>
</dbReference>
<dbReference type="InterPro" id="IPR000726">
    <property type="entry name" value="Glyco_hydro_19_cat"/>
</dbReference>
<organism evidence="4 5">
    <name type="scientific">Linderina pennispora</name>
    <dbReference type="NCBI Taxonomy" id="61395"/>
    <lineage>
        <taxon>Eukaryota</taxon>
        <taxon>Fungi</taxon>
        <taxon>Fungi incertae sedis</taxon>
        <taxon>Zoopagomycota</taxon>
        <taxon>Kickxellomycotina</taxon>
        <taxon>Kickxellomycetes</taxon>
        <taxon>Kickxellales</taxon>
        <taxon>Kickxellaceae</taxon>
        <taxon>Linderina</taxon>
    </lineage>
</organism>
<proteinExistence type="predicted"/>
<evidence type="ECO:0000313" key="4">
    <source>
        <dbReference type="EMBL" id="ORX71313.1"/>
    </source>
</evidence>
<feature type="domain" description="Glycoside hydrolase family 19 catalytic" evidence="3">
    <location>
        <begin position="13"/>
        <end position="67"/>
    </location>
</feature>
<dbReference type="PANTHER" id="PTHR22595:SF79">
    <property type="entry name" value="CHITINASE 12"/>
    <property type="match status" value="1"/>
</dbReference>
<keyword evidence="2" id="KW-1015">Disulfide bond</keyword>
<dbReference type="PANTHER" id="PTHR22595">
    <property type="entry name" value="CHITINASE-RELATED"/>
    <property type="match status" value="1"/>
</dbReference>
<comment type="caution">
    <text evidence="4">The sequence shown here is derived from an EMBL/GenBank/DDBJ whole genome shotgun (WGS) entry which is preliminary data.</text>
</comment>
<dbReference type="Gene3D" id="3.30.20.10">
    <property type="entry name" value="Endochitinase, domain 2"/>
    <property type="match status" value="1"/>
</dbReference>
<evidence type="ECO:0000256" key="1">
    <source>
        <dbReference type="ARBA" id="ARBA00022821"/>
    </source>
</evidence>
<dbReference type="GeneID" id="63799883"/>
<protein>
    <submittedName>
        <fullName evidence="4">Lysozyme-like protein</fullName>
    </submittedName>
</protein>